<evidence type="ECO:0000313" key="3">
    <source>
        <dbReference type="Proteomes" id="UP000326170"/>
    </source>
</evidence>
<dbReference type="AlphaFoldDB" id="A0A5P9P516"/>
<name>A0A5P9P516_9EURY</name>
<dbReference type="GeneID" id="42301800"/>
<accession>A0A5P9P516</accession>
<proteinExistence type="predicted"/>
<dbReference type="InterPro" id="IPR046783">
    <property type="entry name" value="HTH_63"/>
</dbReference>
<dbReference type="KEGG" id="nas:GCU68_12110"/>
<dbReference type="RefSeq" id="WP_152941939.1">
    <property type="nucleotide sequence ID" value="NZ_CP045488.1"/>
</dbReference>
<dbReference type="Proteomes" id="UP000326170">
    <property type="component" value="Chromosome"/>
</dbReference>
<sequence>MSVNEYLATTSPAVDLDSEASLRIDCYVRPTTPTNVTGAINDVVERLRRLSDAGQIDAYRSTHWPPECHTVDAADDDRPTTRDELVCEFERWAAQHGHSLEPAFRRREVQQSLLESDCDDSRERLRVPFISLAIYEDDDETGEETLRGVVPYTEHPQTDDERTYTVDEWLSAVEPSDSEPLTERTTPEQPTRLGGHQ</sequence>
<organism evidence="2 3">
    <name type="scientific">Natronorubrum aibiense</name>
    <dbReference type="NCBI Taxonomy" id="348826"/>
    <lineage>
        <taxon>Archaea</taxon>
        <taxon>Methanobacteriati</taxon>
        <taxon>Methanobacteriota</taxon>
        <taxon>Stenosarchaea group</taxon>
        <taxon>Halobacteria</taxon>
        <taxon>Halobacteriales</taxon>
        <taxon>Natrialbaceae</taxon>
        <taxon>Natronorubrum</taxon>
    </lineage>
</organism>
<dbReference type="EMBL" id="CP045488">
    <property type="protein sequence ID" value="QFU83222.1"/>
    <property type="molecule type" value="Genomic_DNA"/>
</dbReference>
<gene>
    <name evidence="2" type="ORF">GCU68_12110</name>
</gene>
<reference evidence="2 3" key="1">
    <citation type="journal article" date="2007" name="Int. J. Syst. Evol. Microbiol.">
        <title>Natronorubrum sulfidifaciens sp. nov., an extremely haloalkaliphilic archaeon isolated from Aiding salt lake in Xin-Jiang, China.</title>
        <authorList>
            <person name="Cui H.L."/>
            <person name="Tohty D."/>
            <person name="Liu H.C."/>
            <person name="Liu S.J."/>
            <person name="Oren A."/>
            <person name="Zhou P.J."/>
        </authorList>
    </citation>
    <scope>NUCLEOTIDE SEQUENCE [LARGE SCALE GENOMIC DNA]</scope>
    <source>
        <strain evidence="2 3">7-3</strain>
    </source>
</reference>
<dbReference type="Pfam" id="PF20575">
    <property type="entry name" value="HTH_63"/>
    <property type="match status" value="1"/>
</dbReference>
<dbReference type="OrthoDB" id="241883at2157"/>
<evidence type="ECO:0000256" key="1">
    <source>
        <dbReference type="SAM" id="MobiDB-lite"/>
    </source>
</evidence>
<evidence type="ECO:0000313" key="2">
    <source>
        <dbReference type="EMBL" id="QFU83222.1"/>
    </source>
</evidence>
<keyword evidence="3" id="KW-1185">Reference proteome</keyword>
<protein>
    <submittedName>
        <fullName evidence="2">Uncharacterized protein</fullName>
    </submittedName>
</protein>
<feature type="region of interest" description="Disordered" evidence="1">
    <location>
        <begin position="170"/>
        <end position="197"/>
    </location>
</feature>